<evidence type="ECO:0000256" key="7">
    <source>
        <dbReference type="RuleBase" id="RU363032"/>
    </source>
</evidence>
<dbReference type="RefSeq" id="WP_094367869.1">
    <property type="nucleotide sequence ID" value="NZ_NOJY02000003.1"/>
</dbReference>
<comment type="caution">
    <text evidence="9">The sequence shown here is derived from an EMBL/GenBank/DDBJ whole genome shotgun (WGS) entry which is preliminary data.</text>
</comment>
<evidence type="ECO:0000259" key="8">
    <source>
        <dbReference type="PROSITE" id="PS50928"/>
    </source>
</evidence>
<feature type="transmembrane region" description="Helical" evidence="7">
    <location>
        <begin position="85"/>
        <end position="107"/>
    </location>
</feature>
<evidence type="ECO:0000256" key="3">
    <source>
        <dbReference type="ARBA" id="ARBA00022475"/>
    </source>
</evidence>
<dbReference type="Gene3D" id="1.10.3720.10">
    <property type="entry name" value="MetI-like"/>
    <property type="match status" value="1"/>
</dbReference>
<dbReference type="CDD" id="cd06261">
    <property type="entry name" value="TM_PBP2"/>
    <property type="match status" value="1"/>
</dbReference>
<proteinExistence type="inferred from homology"/>
<dbReference type="Pfam" id="PF00528">
    <property type="entry name" value="BPD_transp_1"/>
    <property type="match status" value="1"/>
</dbReference>
<dbReference type="InterPro" id="IPR000515">
    <property type="entry name" value="MetI-like"/>
</dbReference>
<organism evidence="9 10">
    <name type="scientific">Romboutsia weinsteinii</name>
    <dbReference type="NCBI Taxonomy" id="2020949"/>
    <lineage>
        <taxon>Bacteria</taxon>
        <taxon>Bacillati</taxon>
        <taxon>Bacillota</taxon>
        <taxon>Clostridia</taxon>
        <taxon>Peptostreptococcales</taxon>
        <taxon>Peptostreptococcaceae</taxon>
        <taxon>Romboutsia</taxon>
    </lineage>
</organism>
<evidence type="ECO:0000313" key="9">
    <source>
        <dbReference type="EMBL" id="RDY29137.1"/>
    </source>
</evidence>
<evidence type="ECO:0000256" key="4">
    <source>
        <dbReference type="ARBA" id="ARBA00022692"/>
    </source>
</evidence>
<dbReference type="Proteomes" id="UP000215694">
    <property type="component" value="Unassembled WGS sequence"/>
</dbReference>
<feature type="transmembrane region" description="Helical" evidence="7">
    <location>
        <begin position="249"/>
        <end position="270"/>
    </location>
</feature>
<feature type="transmembrane region" description="Helical" evidence="7">
    <location>
        <begin position="191"/>
        <end position="216"/>
    </location>
</feature>
<evidence type="ECO:0000256" key="1">
    <source>
        <dbReference type="ARBA" id="ARBA00004651"/>
    </source>
</evidence>
<dbReference type="PANTHER" id="PTHR43744:SF8">
    <property type="entry name" value="SN-GLYCEROL-3-PHOSPHATE TRANSPORT SYSTEM PERMEASE PROTEIN UGPE"/>
    <property type="match status" value="1"/>
</dbReference>
<dbReference type="PROSITE" id="PS50928">
    <property type="entry name" value="ABC_TM1"/>
    <property type="match status" value="1"/>
</dbReference>
<keyword evidence="5 7" id="KW-1133">Transmembrane helix</keyword>
<keyword evidence="6 7" id="KW-0472">Membrane</keyword>
<keyword evidence="3" id="KW-1003">Cell membrane</keyword>
<dbReference type="InterPro" id="IPR035906">
    <property type="entry name" value="MetI-like_sf"/>
</dbReference>
<dbReference type="PANTHER" id="PTHR43744">
    <property type="entry name" value="ABC TRANSPORTER PERMEASE PROTEIN MG189-RELATED-RELATED"/>
    <property type="match status" value="1"/>
</dbReference>
<sequence>MEISRTKKTPILKNKESISKIAIYTACLVMSFLVLLPLYLVLLNSFKTVPESAVVGLSMPEKFMFENYPYVIKEGKLLRAFLNSVLITGSTVFITVIFGSLAAFIIARRNDKLTKFAGNYFILGLIAPIALIPEVAIIKALGLSGTYLSVILIHVSVKLPLSIMLYTGFMKGIPQSLDEAAMLDGCSPIKMFFKIIFPLLKPATFTNIIIIFMGVWNDFQISLYFITDGAKNTLPMGIYNFVGYMTYKWNYVCAFIILTILPILIIYLFAQKYIIDGMIAGSVK</sequence>
<name>A0A371J8Y7_9FIRM</name>
<dbReference type="EMBL" id="NOJY02000003">
    <property type="protein sequence ID" value="RDY29137.1"/>
    <property type="molecule type" value="Genomic_DNA"/>
</dbReference>
<evidence type="ECO:0000256" key="5">
    <source>
        <dbReference type="ARBA" id="ARBA00022989"/>
    </source>
</evidence>
<comment type="similarity">
    <text evidence="7">Belongs to the binding-protein-dependent transport system permease family.</text>
</comment>
<evidence type="ECO:0000256" key="2">
    <source>
        <dbReference type="ARBA" id="ARBA00022448"/>
    </source>
</evidence>
<evidence type="ECO:0000256" key="6">
    <source>
        <dbReference type="ARBA" id="ARBA00023136"/>
    </source>
</evidence>
<evidence type="ECO:0000313" key="10">
    <source>
        <dbReference type="Proteomes" id="UP000215694"/>
    </source>
</evidence>
<reference evidence="9 10" key="1">
    <citation type="journal article" date="2017" name="Genome Announc.">
        <title>Draft Genome Sequence of Romboutsia weinsteinii sp. nov. Strain CCRI-19649(T) Isolated from Surface Water.</title>
        <authorList>
            <person name="Maheux A.F."/>
            <person name="Boudreau D.K."/>
            <person name="Berube E."/>
            <person name="Boissinot M."/>
            <person name="Cantin P."/>
            <person name="Raymond F."/>
            <person name="Corbeil J."/>
            <person name="Omar R.F."/>
            <person name="Bergeron M.G."/>
        </authorList>
    </citation>
    <scope>NUCLEOTIDE SEQUENCE [LARGE SCALE GENOMIC DNA]</scope>
    <source>
        <strain evidence="9 10">CCRI-19649</strain>
    </source>
</reference>
<dbReference type="GO" id="GO:0005886">
    <property type="term" value="C:plasma membrane"/>
    <property type="evidence" value="ECO:0007669"/>
    <property type="project" value="UniProtKB-SubCell"/>
</dbReference>
<dbReference type="SUPFAM" id="SSF161098">
    <property type="entry name" value="MetI-like"/>
    <property type="match status" value="1"/>
</dbReference>
<comment type="subcellular location">
    <subcellularLocation>
        <location evidence="1 7">Cell membrane</location>
        <topology evidence="1 7">Multi-pass membrane protein</topology>
    </subcellularLocation>
</comment>
<dbReference type="OrthoDB" id="156617at2"/>
<feature type="transmembrane region" description="Helical" evidence="7">
    <location>
        <begin position="21"/>
        <end position="42"/>
    </location>
</feature>
<gene>
    <name evidence="9" type="ORF">CHL78_002185</name>
</gene>
<protein>
    <submittedName>
        <fullName evidence="9">Carbohydrate ABC transporter permease</fullName>
    </submittedName>
</protein>
<feature type="transmembrane region" description="Helical" evidence="7">
    <location>
        <begin position="119"/>
        <end position="141"/>
    </location>
</feature>
<keyword evidence="10" id="KW-1185">Reference proteome</keyword>
<dbReference type="GO" id="GO:0055085">
    <property type="term" value="P:transmembrane transport"/>
    <property type="evidence" value="ECO:0007669"/>
    <property type="project" value="InterPro"/>
</dbReference>
<feature type="domain" description="ABC transmembrane type-1" evidence="8">
    <location>
        <begin position="81"/>
        <end position="270"/>
    </location>
</feature>
<accession>A0A371J8Y7</accession>
<dbReference type="AlphaFoldDB" id="A0A371J8Y7"/>
<feature type="transmembrane region" description="Helical" evidence="7">
    <location>
        <begin position="147"/>
        <end position="170"/>
    </location>
</feature>
<keyword evidence="2 7" id="KW-0813">Transport</keyword>
<keyword evidence="4 7" id="KW-0812">Transmembrane</keyword>